<dbReference type="SUPFAM" id="SSF52374">
    <property type="entry name" value="Nucleotidylyl transferase"/>
    <property type="match status" value="1"/>
</dbReference>
<evidence type="ECO:0000313" key="11">
    <source>
        <dbReference type="EMBL" id="GGG88421.1"/>
    </source>
</evidence>
<evidence type="ECO:0000256" key="1">
    <source>
        <dbReference type="ARBA" id="ARBA00005594"/>
    </source>
</evidence>
<keyword evidence="12" id="KW-1185">Reference proteome</keyword>
<dbReference type="InterPro" id="IPR001412">
    <property type="entry name" value="aa-tRNA-synth_I_CS"/>
</dbReference>
<evidence type="ECO:0000256" key="7">
    <source>
        <dbReference type="ARBA" id="ARBA00023146"/>
    </source>
</evidence>
<dbReference type="NCBIfam" id="TIGR00233">
    <property type="entry name" value="trpS"/>
    <property type="match status" value="1"/>
</dbReference>
<organism evidence="11 12">
    <name type="scientific">Edaphobacter dinghuensis</name>
    <dbReference type="NCBI Taxonomy" id="1560005"/>
    <lineage>
        <taxon>Bacteria</taxon>
        <taxon>Pseudomonadati</taxon>
        <taxon>Acidobacteriota</taxon>
        <taxon>Terriglobia</taxon>
        <taxon>Terriglobales</taxon>
        <taxon>Acidobacteriaceae</taxon>
        <taxon>Edaphobacter</taxon>
    </lineage>
</organism>
<evidence type="ECO:0000256" key="5">
    <source>
        <dbReference type="ARBA" id="ARBA00022840"/>
    </source>
</evidence>
<evidence type="ECO:0000256" key="4">
    <source>
        <dbReference type="ARBA" id="ARBA00022741"/>
    </source>
</evidence>
<sequence length="527" mass="59496">MTENTSNTPRRRVLSGMRPTGRLHLGNYMGALYNWVKLQHEYECYFFIADYHALTTDYADPSQLKQNIFEIALDFLSAGLDPKLCTIFVQSHVPQHAELHLLLSMITPVSWLERVPTYKDQQEQLREKDLATYGFLGYPLLQSADILVYQPDFVPVGQDQVAHVELTREVARRFNHFYSPKRIVPGGNGSSAAVEPDPNYLLLPEPEVLLTPSPKLPGTDGRKMSKSYGNSILLSELDGDVHVKLQGMSNGGQRPTQHDPGDPDICPVGDMHRLFSEPIVLEHITTGCRTATIRCDECKFAAANSINRHLHPIRQRRQELEENPDKVWEVLDQGAVRAAARAEQTMVALRAATGLSRDRSGVRMDRSATRPEDQKDIRDLADFKDWWGLAPALLSRNLREVWRKNIVPVGTALKQDTEGVWLTLNNRRVFVAVATQNAGEESWAFSVKPKSYEILVLLCWQEDLQIRDFVIPQKLYVAPWTSAKKAAGKNNINFEVARVEGRYVLQLPDSAAIDITDTEAEYDIIGN</sequence>
<dbReference type="EMBL" id="BMGT01000004">
    <property type="protein sequence ID" value="GGG88421.1"/>
    <property type="molecule type" value="Genomic_DNA"/>
</dbReference>
<dbReference type="InterPro" id="IPR002306">
    <property type="entry name" value="Trp-tRNA-ligase"/>
</dbReference>
<evidence type="ECO:0000313" key="12">
    <source>
        <dbReference type="Proteomes" id="UP000647241"/>
    </source>
</evidence>
<evidence type="ECO:0000256" key="10">
    <source>
        <dbReference type="RuleBase" id="RU363036"/>
    </source>
</evidence>
<proteinExistence type="inferred from homology"/>
<dbReference type="Gene3D" id="3.40.50.620">
    <property type="entry name" value="HUPs"/>
    <property type="match status" value="1"/>
</dbReference>
<evidence type="ECO:0000256" key="6">
    <source>
        <dbReference type="ARBA" id="ARBA00022917"/>
    </source>
</evidence>
<comment type="similarity">
    <text evidence="1 10">Belongs to the class-I aminoacyl-tRNA synthetase family.</text>
</comment>
<dbReference type="InterPro" id="IPR050203">
    <property type="entry name" value="Trp-tRNA_synthetase"/>
</dbReference>
<dbReference type="Pfam" id="PF00579">
    <property type="entry name" value="tRNA-synt_1b"/>
    <property type="match status" value="1"/>
</dbReference>
<dbReference type="FunFam" id="1.10.240.10:FF:000005">
    <property type="entry name" value="Tryptophan--tRNA ligase"/>
    <property type="match status" value="1"/>
</dbReference>
<protein>
    <recommendedName>
        <fullName evidence="2 9">Tryptophan--tRNA ligase</fullName>
        <ecNumber evidence="2 9">6.1.1.2</ecNumber>
    </recommendedName>
</protein>
<accession>A0A917HT49</accession>
<dbReference type="GO" id="GO:0005829">
    <property type="term" value="C:cytosol"/>
    <property type="evidence" value="ECO:0007669"/>
    <property type="project" value="TreeGrafter"/>
</dbReference>
<dbReference type="Proteomes" id="UP000647241">
    <property type="component" value="Unassembled WGS sequence"/>
</dbReference>
<dbReference type="PANTHER" id="PTHR43766">
    <property type="entry name" value="TRYPTOPHAN--TRNA LIGASE, MITOCHONDRIAL"/>
    <property type="match status" value="1"/>
</dbReference>
<evidence type="ECO:0000256" key="2">
    <source>
        <dbReference type="ARBA" id="ARBA00013161"/>
    </source>
</evidence>
<reference evidence="11" key="2">
    <citation type="submission" date="2020-09" db="EMBL/GenBank/DDBJ databases">
        <authorList>
            <person name="Sun Q."/>
            <person name="Zhou Y."/>
        </authorList>
    </citation>
    <scope>NUCLEOTIDE SEQUENCE</scope>
    <source>
        <strain evidence="11">CGMCC 1.12997</strain>
    </source>
</reference>
<gene>
    <name evidence="11" type="ORF">GCM10011585_35590</name>
</gene>
<dbReference type="InterPro" id="IPR002305">
    <property type="entry name" value="aa-tRNA-synth_Ic"/>
</dbReference>
<keyword evidence="4 10" id="KW-0547">Nucleotide-binding</keyword>
<dbReference type="EC" id="6.1.1.2" evidence="2 9"/>
<dbReference type="AlphaFoldDB" id="A0A917HT49"/>
<dbReference type="PANTHER" id="PTHR43766:SF1">
    <property type="entry name" value="TRYPTOPHAN--TRNA LIGASE, MITOCHONDRIAL"/>
    <property type="match status" value="1"/>
</dbReference>
<dbReference type="CDD" id="cd00806">
    <property type="entry name" value="TrpRS_core"/>
    <property type="match status" value="1"/>
</dbReference>
<dbReference type="PRINTS" id="PR01039">
    <property type="entry name" value="TRNASYNTHTRP"/>
</dbReference>
<dbReference type="GO" id="GO:0006436">
    <property type="term" value="P:tryptophanyl-tRNA aminoacylation"/>
    <property type="evidence" value="ECO:0007669"/>
    <property type="project" value="UniProtKB-UniRule"/>
</dbReference>
<evidence type="ECO:0000256" key="8">
    <source>
        <dbReference type="ARBA" id="ARBA00049929"/>
    </source>
</evidence>
<comment type="caution">
    <text evidence="11">The sequence shown here is derived from an EMBL/GenBank/DDBJ whole genome shotgun (WGS) entry which is preliminary data.</text>
</comment>
<dbReference type="InterPro" id="IPR014729">
    <property type="entry name" value="Rossmann-like_a/b/a_fold"/>
</dbReference>
<keyword evidence="5 10" id="KW-0067">ATP-binding</keyword>
<dbReference type="RefSeq" id="WP_188555580.1">
    <property type="nucleotide sequence ID" value="NZ_BMGT01000004.1"/>
</dbReference>
<reference evidence="11" key="1">
    <citation type="journal article" date="2014" name="Int. J. Syst. Evol. Microbiol.">
        <title>Complete genome sequence of Corynebacterium casei LMG S-19264T (=DSM 44701T), isolated from a smear-ripened cheese.</title>
        <authorList>
            <consortium name="US DOE Joint Genome Institute (JGI-PGF)"/>
            <person name="Walter F."/>
            <person name="Albersmeier A."/>
            <person name="Kalinowski J."/>
            <person name="Ruckert C."/>
        </authorList>
    </citation>
    <scope>NUCLEOTIDE SEQUENCE</scope>
    <source>
        <strain evidence="11">CGMCC 1.12997</strain>
    </source>
</reference>
<evidence type="ECO:0000256" key="3">
    <source>
        <dbReference type="ARBA" id="ARBA00022598"/>
    </source>
</evidence>
<name>A0A917HT49_9BACT</name>
<evidence type="ECO:0000256" key="9">
    <source>
        <dbReference type="NCBIfam" id="TIGR00233"/>
    </source>
</evidence>
<keyword evidence="3 10" id="KW-0436">Ligase</keyword>
<comment type="catalytic activity">
    <reaction evidence="8">
        <text>tRNA(Trp) + L-tryptophan + ATP = L-tryptophyl-tRNA(Trp) + AMP + diphosphate + H(+)</text>
        <dbReference type="Rhea" id="RHEA:24080"/>
        <dbReference type="Rhea" id="RHEA-COMP:9671"/>
        <dbReference type="Rhea" id="RHEA-COMP:9705"/>
        <dbReference type="ChEBI" id="CHEBI:15378"/>
        <dbReference type="ChEBI" id="CHEBI:30616"/>
        <dbReference type="ChEBI" id="CHEBI:33019"/>
        <dbReference type="ChEBI" id="CHEBI:57912"/>
        <dbReference type="ChEBI" id="CHEBI:78442"/>
        <dbReference type="ChEBI" id="CHEBI:78535"/>
        <dbReference type="ChEBI" id="CHEBI:456215"/>
        <dbReference type="EC" id="6.1.1.2"/>
    </reaction>
</comment>
<dbReference type="PROSITE" id="PS00178">
    <property type="entry name" value="AA_TRNA_LIGASE_I"/>
    <property type="match status" value="1"/>
</dbReference>
<dbReference type="GO" id="GO:0004830">
    <property type="term" value="F:tryptophan-tRNA ligase activity"/>
    <property type="evidence" value="ECO:0007669"/>
    <property type="project" value="UniProtKB-UniRule"/>
</dbReference>
<dbReference type="GO" id="GO:0005524">
    <property type="term" value="F:ATP binding"/>
    <property type="evidence" value="ECO:0007669"/>
    <property type="project" value="UniProtKB-KW"/>
</dbReference>
<keyword evidence="6 10" id="KW-0648">Protein biosynthesis</keyword>
<keyword evidence="7 10" id="KW-0030">Aminoacyl-tRNA synthetase</keyword>
<dbReference type="Gene3D" id="1.10.240.10">
    <property type="entry name" value="Tyrosyl-Transfer RNA Synthetase"/>
    <property type="match status" value="1"/>
</dbReference>